<proteinExistence type="inferred from homology"/>
<dbReference type="InterPro" id="IPR003439">
    <property type="entry name" value="ABC_transporter-like_ATP-bd"/>
</dbReference>
<dbReference type="InterPro" id="IPR050763">
    <property type="entry name" value="ABC_transporter_ATP-binding"/>
</dbReference>
<keyword evidence="12" id="KW-1185">Reference proteome</keyword>
<evidence type="ECO:0000256" key="9">
    <source>
        <dbReference type="ARBA" id="ARBA00049985"/>
    </source>
</evidence>
<keyword evidence="3" id="KW-1003">Cell membrane</keyword>
<evidence type="ECO:0000256" key="1">
    <source>
        <dbReference type="ARBA" id="ARBA00004413"/>
    </source>
</evidence>
<dbReference type="Gene3D" id="3.40.50.300">
    <property type="entry name" value="P-loop containing nucleotide triphosphate hydrolases"/>
    <property type="match status" value="1"/>
</dbReference>
<evidence type="ECO:0000256" key="8">
    <source>
        <dbReference type="ARBA" id="ARBA00023251"/>
    </source>
</evidence>
<evidence type="ECO:0000256" key="7">
    <source>
        <dbReference type="ARBA" id="ARBA00023136"/>
    </source>
</evidence>
<dbReference type="InterPro" id="IPR027417">
    <property type="entry name" value="P-loop_NTPase"/>
</dbReference>
<evidence type="ECO:0000313" key="11">
    <source>
        <dbReference type="EMBL" id="PRX59432.1"/>
    </source>
</evidence>
<dbReference type="SUPFAM" id="SSF52540">
    <property type="entry name" value="P-loop containing nucleoside triphosphate hydrolases"/>
    <property type="match status" value="1"/>
</dbReference>
<dbReference type="OrthoDB" id="3452254at2"/>
<dbReference type="InterPro" id="IPR003593">
    <property type="entry name" value="AAA+_ATPase"/>
</dbReference>
<gene>
    <name evidence="11" type="ORF">B0I32_120205</name>
</gene>
<evidence type="ECO:0000256" key="4">
    <source>
        <dbReference type="ARBA" id="ARBA00022741"/>
    </source>
</evidence>
<dbReference type="PROSITE" id="PS00211">
    <property type="entry name" value="ABC_TRANSPORTER_1"/>
    <property type="match status" value="1"/>
</dbReference>
<dbReference type="GO" id="GO:0046677">
    <property type="term" value="P:response to antibiotic"/>
    <property type="evidence" value="ECO:0007669"/>
    <property type="project" value="UniProtKB-KW"/>
</dbReference>
<dbReference type="InterPro" id="IPR005894">
    <property type="entry name" value="DrrA"/>
</dbReference>
<evidence type="ECO:0000313" key="12">
    <source>
        <dbReference type="Proteomes" id="UP000238312"/>
    </source>
</evidence>
<dbReference type="RefSeq" id="WP_106248337.1">
    <property type="nucleotide sequence ID" value="NZ_PVNG01000020.1"/>
</dbReference>
<keyword evidence="2" id="KW-0813">Transport</keyword>
<dbReference type="PANTHER" id="PTHR42711:SF19">
    <property type="entry name" value="DOXORUBICIN RESISTANCE ATP-BINDING PROTEIN DRRA"/>
    <property type="match status" value="1"/>
</dbReference>
<evidence type="ECO:0000259" key="10">
    <source>
        <dbReference type="PROSITE" id="PS50893"/>
    </source>
</evidence>
<dbReference type="Pfam" id="PF00005">
    <property type="entry name" value="ABC_tran"/>
    <property type="match status" value="1"/>
</dbReference>
<comment type="subcellular location">
    <subcellularLocation>
        <location evidence="1">Cell membrane</location>
        <topology evidence="1">Peripheral membrane protein</topology>
        <orientation evidence="1">Cytoplasmic side</orientation>
    </subcellularLocation>
</comment>
<dbReference type="GO" id="GO:1900753">
    <property type="term" value="P:doxorubicin transport"/>
    <property type="evidence" value="ECO:0007669"/>
    <property type="project" value="InterPro"/>
</dbReference>
<dbReference type="InterPro" id="IPR017871">
    <property type="entry name" value="ABC_transporter-like_CS"/>
</dbReference>
<evidence type="ECO:0000256" key="3">
    <source>
        <dbReference type="ARBA" id="ARBA00022475"/>
    </source>
</evidence>
<dbReference type="Proteomes" id="UP000238312">
    <property type="component" value="Unassembled WGS sequence"/>
</dbReference>
<feature type="domain" description="ABC transporter" evidence="10">
    <location>
        <begin position="4"/>
        <end position="232"/>
    </location>
</feature>
<dbReference type="AlphaFoldDB" id="A0A2T0MNH1"/>
<dbReference type="GO" id="GO:0005524">
    <property type="term" value="F:ATP binding"/>
    <property type="evidence" value="ECO:0007669"/>
    <property type="project" value="UniProtKB-KW"/>
</dbReference>
<comment type="similarity">
    <text evidence="9">Belongs to the ABC transporter superfamily. Drug exporter-1 (DrugE1) (TC 3.A.1.105) family.</text>
</comment>
<dbReference type="Pfam" id="PF13732">
    <property type="entry name" value="DrrA1-3_C"/>
    <property type="match status" value="1"/>
</dbReference>
<comment type="caution">
    <text evidence="11">The sequence shown here is derived from an EMBL/GenBank/DDBJ whole genome shotgun (WGS) entry which is preliminary data.</text>
</comment>
<dbReference type="InterPro" id="IPR025302">
    <property type="entry name" value="DrrA1/2-like_C"/>
</dbReference>
<dbReference type="PROSITE" id="PS50893">
    <property type="entry name" value="ABC_TRANSPORTER_2"/>
    <property type="match status" value="1"/>
</dbReference>
<organism evidence="11 12">
    <name type="scientific">Nonomuraea fuscirosea</name>
    <dbReference type="NCBI Taxonomy" id="1291556"/>
    <lineage>
        <taxon>Bacteria</taxon>
        <taxon>Bacillati</taxon>
        <taxon>Actinomycetota</taxon>
        <taxon>Actinomycetes</taxon>
        <taxon>Streptosporangiales</taxon>
        <taxon>Streptosporangiaceae</taxon>
        <taxon>Nonomuraea</taxon>
    </lineage>
</organism>
<keyword evidence="8" id="KW-0046">Antibiotic resistance</keyword>
<evidence type="ECO:0000256" key="2">
    <source>
        <dbReference type="ARBA" id="ARBA00022448"/>
    </source>
</evidence>
<dbReference type="GO" id="GO:0016887">
    <property type="term" value="F:ATP hydrolysis activity"/>
    <property type="evidence" value="ECO:0007669"/>
    <property type="project" value="InterPro"/>
</dbReference>
<protein>
    <submittedName>
        <fullName evidence="11">ABC-2 type transport system ATP-binding protein</fullName>
    </submittedName>
</protein>
<sequence length="323" mass="34187">MSAVLARDLRRTYGEKAALDGIDLDVGQGTVHGLLGPNGAGKTTAVRVLTTLLRPTGGRAEVAGFDVVRQRRQVRRSIGLVGQHAAVDEILTGRQNLELFGRLYHLGAAAARARAGELLERFGLEHEGPAKEYSGGMRRRLDLAAGMILAPPVLFLDEPTTGLDPRSRTEIWRAVRDLVAGGTTVLLTTQYLEEADHLADRISVIDAGRVVAEGTPDELKARLGGDRLDVVIRDPERLGEAAEIVGRAASGAAAGARDGAAAGAVEVDQDTRHVSVPVRERVQALTEVLVALSAAGIEVEDVAVRRPTLDEVFLSLTAGGDGE</sequence>
<dbReference type="GO" id="GO:0005886">
    <property type="term" value="C:plasma membrane"/>
    <property type="evidence" value="ECO:0007669"/>
    <property type="project" value="UniProtKB-SubCell"/>
</dbReference>
<dbReference type="FunFam" id="3.40.50.300:FF:000589">
    <property type="entry name" value="ABC transporter, ATP-binding subunit"/>
    <property type="match status" value="1"/>
</dbReference>
<keyword evidence="4" id="KW-0547">Nucleotide-binding</keyword>
<keyword evidence="5 11" id="KW-0067">ATP-binding</keyword>
<dbReference type="GO" id="GO:0043215">
    <property type="term" value="P:daunorubicin transport"/>
    <property type="evidence" value="ECO:0007669"/>
    <property type="project" value="InterPro"/>
</dbReference>
<reference evidence="11 12" key="1">
    <citation type="submission" date="2018-03" db="EMBL/GenBank/DDBJ databases">
        <title>Genomic Encyclopedia of Type Strains, Phase III (KMG-III): the genomes of soil and plant-associated and newly described type strains.</title>
        <authorList>
            <person name="Whitman W."/>
        </authorList>
    </citation>
    <scope>NUCLEOTIDE SEQUENCE [LARGE SCALE GENOMIC DNA]</scope>
    <source>
        <strain evidence="11 12">CGMCC 4.7104</strain>
    </source>
</reference>
<dbReference type="EMBL" id="PVNG01000020">
    <property type="protein sequence ID" value="PRX59432.1"/>
    <property type="molecule type" value="Genomic_DNA"/>
</dbReference>
<keyword evidence="7" id="KW-0472">Membrane</keyword>
<accession>A0A2T0MNH1</accession>
<dbReference type="NCBIfam" id="TIGR01188">
    <property type="entry name" value="drrA"/>
    <property type="match status" value="1"/>
</dbReference>
<name>A0A2T0MNH1_9ACTN</name>
<keyword evidence="6" id="KW-1278">Translocase</keyword>
<dbReference type="SMART" id="SM00382">
    <property type="entry name" value="AAA"/>
    <property type="match status" value="1"/>
</dbReference>
<evidence type="ECO:0000256" key="5">
    <source>
        <dbReference type="ARBA" id="ARBA00022840"/>
    </source>
</evidence>
<dbReference type="PANTHER" id="PTHR42711">
    <property type="entry name" value="ABC TRANSPORTER ATP-BINDING PROTEIN"/>
    <property type="match status" value="1"/>
</dbReference>
<evidence type="ECO:0000256" key="6">
    <source>
        <dbReference type="ARBA" id="ARBA00022967"/>
    </source>
</evidence>